<accession>A0A7R9FV09</accession>
<dbReference type="Pfam" id="PF00586">
    <property type="entry name" value="AIRS"/>
    <property type="match status" value="1"/>
</dbReference>
<feature type="non-terminal residue" evidence="4">
    <location>
        <position position="1"/>
    </location>
</feature>
<dbReference type="InterPro" id="IPR036676">
    <property type="entry name" value="PurM-like_C_sf"/>
</dbReference>
<evidence type="ECO:0000259" key="3">
    <source>
        <dbReference type="Pfam" id="PF02769"/>
    </source>
</evidence>
<evidence type="ECO:0000313" key="5">
    <source>
        <dbReference type="Proteomes" id="UP000677054"/>
    </source>
</evidence>
<feature type="domain" description="PurM-like C-terminal" evidence="3">
    <location>
        <begin position="55"/>
        <end position="144"/>
    </location>
</feature>
<dbReference type="InterPro" id="IPR036921">
    <property type="entry name" value="PurM-like_N_sf"/>
</dbReference>
<dbReference type="SUPFAM" id="SSF56042">
    <property type="entry name" value="PurM C-terminal domain-like"/>
    <property type="match status" value="1"/>
</dbReference>
<evidence type="ECO:0000256" key="1">
    <source>
        <dbReference type="ARBA" id="ARBA00006243"/>
    </source>
</evidence>
<evidence type="ECO:0008006" key="6">
    <source>
        <dbReference type="Google" id="ProtNLM"/>
    </source>
</evidence>
<dbReference type="GO" id="GO:0051604">
    <property type="term" value="P:protein maturation"/>
    <property type="evidence" value="ECO:0007669"/>
    <property type="project" value="TreeGrafter"/>
</dbReference>
<dbReference type="SUPFAM" id="SSF55326">
    <property type="entry name" value="PurM N-terminal domain-like"/>
    <property type="match status" value="1"/>
</dbReference>
<dbReference type="EMBL" id="CAJPEV010035896">
    <property type="protein sequence ID" value="CAG0909607.1"/>
    <property type="molecule type" value="Genomic_DNA"/>
</dbReference>
<sequence>RIVQSMADAAKAANVAIVAGDTKVVEKGKGDGVFISTTGVGALPQARRPSGAGAKVGDAVLLSGSIGEHGVAVLSIRESLEFDTKIVSDSAALNALVETLYAAVPAEAVHVLRDPTRGGLATTLNEICRQSGCGMLIEEGAIMVQPQVQAA</sequence>
<proteinExistence type="inferred from homology"/>
<feature type="domain" description="PurM-like N-terminal" evidence="2">
    <location>
        <begin position="1"/>
        <end position="42"/>
    </location>
</feature>
<dbReference type="PANTHER" id="PTHR30303:SF0">
    <property type="entry name" value="CARBAMOYL DEHYDRATASE HYPE"/>
    <property type="match status" value="1"/>
</dbReference>
<dbReference type="InterPro" id="IPR016188">
    <property type="entry name" value="PurM-like_N"/>
</dbReference>
<dbReference type="Gene3D" id="3.90.650.10">
    <property type="entry name" value="PurM-like C-terminal domain"/>
    <property type="match status" value="1"/>
</dbReference>
<organism evidence="4">
    <name type="scientific">Darwinula stevensoni</name>
    <dbReference type="NCBI Taxonomy" id="69355"/>
    <lineage>
        <taxon>Eukaryota</taxon>
        <taxon>Metazoa</taxon>
        <taxon>Ecdysozoa</taxon>
        <taxon>Arthropoda</taxon>
        <taxon>Crustacea</taxon>
        <taxon>Oligostraca</taxon>
        <taxon>Ostracoda</taxon>
        <taxon>Podocopa</taxon>
        <taxon>Podocopida</taxon>
        <taxon>Darwinulocopina</taxon>
        <taxon>Darwinuloidea</taxon>
        <taxon>Darwinulidae</taxon>
        <taxon>Darwinula</taxon>
    </lineage>
</organism>
<protein>
    <recommendedName>
        <fullName evidence="6">Hydrogenase expression/formation protein HypE</fullName>
    </recommendedName>
</protein>
<gene>
    <name evidence="4" type="ORF">DSTB1V02_LOCUS15326</name>
</gene>
<evidence type="ECO:0000259" key="2">
    <source>
        <dbReference type="Pfam" id="PF00586"/>
    </source>
</evidence>
<keyword evidence="5" id="KW-1185">Reference proteome</keyword>
<dbReference type="InterPro" id="IPR011854">
    <property type="entry name" value="HypE"/>
</dbReference>
<dbReference type="EMBL" id="LR935414">
    <property type="protein sequence ID" value="CAD7255581.1"/>
    <property type="molecule type" value="Genomic_DNA"/>
</dbReference>
<reference evidence="4" key="1">
    <citation type="submission" date="2020-11" db="EMBL/GenBank/DDBJ databases">
        <authorList>
            <person name="Tran Van P."/>
        </authorList>
    </citation>
    <scope>NUCLEOTIDE SEQUENCE</scope>
</reference>
<dbReference type="Gene3D" id="3.30.1330.10">
    <property type="entry name" value="PurM-like, N-terminal domain"/>
    <property type="match status" value="1"/>
</dbReference>
<name>A0A7R9FV09_9CRUS</name>
<dbReference type="Proteomes" id="UP000677054">
    <property type="component" value="Unassembled WGS sequence"/>
</dbReference>
<evidence type="ECO:0000313" key="4">
    <source>
        <dbReference type="EMBL" id="CAD7255581.1"/>
    </source>
</evidence>
<comment type="similarity">
    <text evidence="1">Belongs to the HypE family.</text>
</comment>
<dbReference type="Pfam" id="PF02769">
    <property type="entry name" value="AIRS_C"/>
    <property type="match status" value="1"/>
</dbReference>
<dbReference type="OrthoDB" id="10263858at2759"/>
<dbReference type="InterPro" id="IPR010918">
    <property type="entry name" value="PurM-like_C_dom"/>
</dbReference>
<dbReference type="PANTHER" id="PTHR30303">
    <property type="entry name" value="HYDROGENASE ISOENZYMES FORMATION PROTEIN HYPE"/>
    <property type="match status" value="1"/>
</dbReference>
<feature type="non-terminal residue" evidence="4">
    <location>
        <position position="151"/>
    </location>
</feature>
<dbReference type="AlphaFoldDB" id="A0A7R9FV09"/>